<keyword evidence="2" id="KW-1185">Reference proteome</keyword>
<accession>A0ACC0RHJ0</accession>
<name>A0ACC0RHJ0_9HYPO</name>
<keyword evidence="1" id="KW-0808">Transferase</keyword>
<keyword evidence="1" id="KW-0723">Serine/threonine-protein kinase</keyword>
<protein>
    <submittedName>
        <fullName evidence="1">Non-specific serine/threonine protein kinase</fullName>
    </submittedName>
</protein>
<dbReference type="Proteomes" id="UP001065298">
    <property type="component" value="Chromosome 1"/>
</dbReference>
<comment type="caution">
    <text evidence="1">The sequence shown here is derived from an EMBL/GenBank/DDBJ whole genome shotgun (WGS) entry which is preliminary data.</text>
</comment>
<dbReference type="EMBL" id="CM046503">
    <property type="protein sequence ID" value="KAI8685102.1"/>
    <property type="molecule type" value="Genomic_DNA"/>
</dbReference>
<gene>
    <name evidence="1" type="ORF">NCS57_00178400</name>
</gene>
<reference evidence="1" key="1">
    <citation type="submission" date="2022-06" db="EMBL/GenBank/DDBJ databases">
        <title>Fusarium solani species complex genomes reveal bases of compartmentalisation and animal pathogenesis.</title>
        <authorList>
            <person name="Tsai I.J."/>
        </authorList>
    </citation>
    <scope>NUCLEOTIDE SEQUENCE</scope>
    <source>
        <strain evidence="1">Fu6.1</strain>
    </source>
</reference>
<organism evidence="1 2">
    <name type="scientific">Fusarium keratoplasticum</name>
    <dbReference type="NCBI Taxonomy" id="1328300"/>
    <lineage>
        <taxon>Eukaryota</taxon>
        <taxon>Fungi</taxon>
        <taxon>Dikarya</taxon>
        <taxon>Ascomycota</taxon>
        <taxon>Pezizomycotina</taxon>
        <taxon>Sordariomycetes</taxon>
        <taxon>Hypocreomycetidae</taxon>
        <taxon>Hypocreales</taxon>
        <taxon>Nectriaceae</taxon>
        <taxon>Fusarium</taxon>
        <taxon>Fusarium solani species complex</taxon>
    </lineage>
</organism>
<proteinExistence type="predicted"/>
<keyword evidence="1" id="KW-0418">Kinase</keyword>
<evidence type="ECO:0000313" key="1">
    <source>
        <dbReference type="EMBL" id="KAI8685102.1"/>
    </source>
</evidence>
<sequence>MAPTQPSPESSTREQIIVEAWAQGLNVGAIVILILLVLCNYRHKALLHKLILSELLLALGHGFFAFFQEPEFGWVLSSTAALLYISYFVHNVIAWLKIKPFLPKWGSRVFIISLLAVQPFWVLETWANFQYHNNLGSRLLDTSRLFEPLARDPWWVFTTIKLVLAINDNYEFTIPKLVRISPRFGVMLLCLFLSIIFVVVDVVFMILVSKRGGLNPFWRLALVFKCASDVIFLDDFKSVLDRISESAMRKIATFSYRDDDTSQPTNQNRSTPGFSGFEFRRKSSRPAAYGNENGCLQGRSGSCVSAEDGHYEYATSYDHFLAEDSSPSGHRGQRRASEHGNTHSRDIELGEREDGILMEPLNSFTNFEDILCRLPHAAHLSKALHYVIKLSQANQTKPTRSWRLLLSQSPQPFLLFMGQSIGTLLPLRLRLWLGKRIFRPLGPFTVRVSWHRLIKGPCKPTEVEAMQYVAAHTTIPVPRIYAVHTETNGRIYIEMTYIQGDSLDSAWRRMSVDEKNTVFADIKQRVSCLRELQPPAQDIVSSALQNPAFDCRIGACYYGPLNQYEFHSLARGHLRMEDVAPFLGPEVAKVHTSHYKTHFTHADLAPRNIIVRRGRVVAIVDWEFAGWYPEYWEFTKAYYNCFPDDEWEDYLHIALPCYDTELIAEQTLWTRLPEPGTKTSSYRDGVWVERQGSSPSAAWLDARAGRQLSDLWSLALS</sequence>
<evidence type="ECO:0000313" key="2">
    <source>
        <dbReference type="Proteomes" id="UP001065298"/>
    </source>
</evidence>